<dbReference type="RefSeq" id="WP_379985763.1">
    <property type="nucleotide sequence ID" value="NZ_JADIKD010000011.1"/>
</dbReference>
<dbReference type="InterPro" id="IPR007712">
    <property type="entry name" value="RelE/ParE_toxin"/>
</dbReference>
<dbReference type="Gene3D" id="3.30.2310.20">
    <property type="entry name" value="RelE-like"/>
    <property type="match status" value="1"/>
</dbReference>
<keyword evidence="2" id="KW-1277">Toxin-antitoxin system</keyword>
<evidence type="ECO:0000256" key="1">
    <source>
        <dbReference type="ARBA" id="ARBA00006226"/>
    </source>
</evidence>
<comment type="similarity">
    <text evidence="1">Belongs to the RelE toxin family.</text>
</comment>
<reference evidence="3 4" key="1">
    <citation type="submission" date="2020-10" db="EMBL/GenBank/DDBJ databases">
        <title>Phylogeny of dyella-like bacteria.</title>
        <authorList>
            <person name="Fu J."/>
        </authorList>
    </citation>
    <scope>NUCLEOTIDE SEQUENCE [LARGE SCALE GENOMIC DNA]</scope>
    <source>
        <strain evidence="3 4">BB4</strain>
    </source>
</reference>
<dbReference type="NCBIfam" id="TIGR02385">
    <property type="entry name" value="RelE_StbE"/>
    <property type="match status" value="1"/>
</dbReference>
<evidence type="ECO:0000313" key="4">
    <source>
        <dbReference type="Proteomes" id="UP001620408"/>
    </source>
</evidence>
<accession>A0ABW8K689</accession>
<comment type="caution">
    <text evidence="3">The sequence shown here is derived from an EMBL/GenBank/DDBJ whole genome shotgun (WGS) entry which is preliminary data.</text>
</comment>
<name>A0ABW8K689_9GAMM</name>
<evidence type="ECO:0000313" key="3">
    <source>
        <dbReference type="EMBL" id="MFK2918419.1"/>
    </source>
</evidence>
<gene>
    <name evidence="3" type="ORF">ISS97_14185</name>
</gene>
<dbReference type="Pfam" id="PF05016">
    <property type="entry name" value="ParE_toxin"/>
    <property type="match status" value="1"/>
</dbReference>
<sequence>MAEVGRHEIVWTEPALAELDEIADYIALDDPQAARGLVQRVFAHVAQLADHPASGSKPPELKGWRYRQIIEPPCRVFYRVDAGKVVILYVMRSEQLLRASHLAGRRP</sequence>
<keyword evidence="4" id="KW-1185">Reference proteome</keyword>
<dbReference type="InterPro" id="IPR035093">
    <property type="entry name" value="RelE/ParE_toxin_dom_sf"/>
</dbReference>
<proteinExistence type="inferred from homology"/>
<organism evidence="3 4">
    <name type="scientific">Dyella koreensis</name>
    <dbReference type="NCBI Taxonomy" id="311235"/>
    <lineage>
        <taxon>Bacteria</taxon>
        <taxon>Pseudomonadati</taxon>
        <taxon>Pseudomonadota</taxon>
        <taxon>Gammaproteobacteria</taxon>
        <taxon>Lysobacterales</taxon>
        <taxon>Rhodanobacteraceae</taxon>
        <taxon>Dyella</taxon>
    </lineage>
</organism>
<dbReference type="PANTHER" id="PTHR33755">
    <property type="entry name" value="TOXIN PARE1-RELATED"/>
    <property type="match status" value="1"/>
</dbReference>
<dbReference type="EMBL" id="JADIKD010000011">
    <property type="protein sequence ID" value="MFK2918419.1"/>
    <property type="molecule type" value="Genomic_DNA"/>
</dbReference>
<dbReference type="PANTHER" id="PTHR33755:SF5">
    <property type="entry name" value="TYPE II TOXIN-ANTITOXIN SYSTEM RELE_PARE FAMILY TOXIN"/>
    <property type="match status" value="1"/>
</dbReference>
<dbReference type="Proteomes" id="UP001620408">
    <property type="component" value="Unassembled WGS sequence"/>
</dbReference>
<protein>
    <submittedName>
        <fullName evidence="3">Type II toxin-antitoxin system RelE/ParE family toxin</fullName>
    </submittedName>
</protein>
<dbReference type="InterPro" id="IPR051803">
    <property type="entry name" value="TA_system_RelE-like_toxin"/>
</dbReference>
<evidence type="ECO:0000256" key="2">
    <source>
        <dbReference type="ARBA" id="ARBA00022649"/>
    </source>
</evidence>